<dbReference type="EC" id="4.2.1.17" evidence="5"/>
<dbReference type="Pfam" id="PF00378">
    <property type="entry name" value="ECH_1"/>
    <property type="match status" value="1"/>
</dbReference>
<evidence type="ECO:0000256" key="2">
    <source>
        <dbReference type="ARBA" id="ARBA00023235"/>
    </source>
</evidence>
<dbReference type="InterPro" id="IPR018376">
    <property type="entry name" value="Enoyl-CoA_hyd/isom_CS"/>
</dbReference>
<dbReference type="eggNOG" id="COG1024">
    <property type="taxonomic scope" value="Bacteria"/>
</dbReference>
<dbReference type="CDD" id="cd06558">
    <property type="entry name" value="crotonase-like"/>
    <property type="match status" value="1"/>
</dbReference>
<dbReference type="PANTHER" id="PTHR11941">
    <property type="entry name" value="ENOYL-COA HYDRATASE-RELATED"/>
    <property type="match status" value="1"/>
</dbReference>
<dbReference type="EMBL" id="JMCG01000001">
    <property type="protein sequence ID" value="KGK11665.1"/>
    <property type="molecule type" value="Genomic_DNA"/>
</dbReference>
<dbReference type="Proteomes" id="UP000029994">
    <property type="component" value="Unassembled WGS sequence"/>
</dbReference>
<dbReference type="GO" id="GO:0006635">
    <property type="term" value="P:fatty acid beta-oxidation"/>
    <property type="evidence" value="ECO:0007669"/>
    <property type="project" value="TreeGrafter"/>
</dbReference>
<dbReference type="GO" id="GO:0016853">
    <property type="term" value="F:isomerase activity"/>
    <property type="evidence" value="ECO:0007669"/>
    <property type="project" value="UniProtKB-KW"/>
</dbReference>
<dbReference type="SUPFAM" id="SSF52096">
    <property type="entry name" value="ClpP/crotonase"/>
    <property type="match status" value="1"/>
</dbReference>
<dbReference type="Gene3D" id="1.10.12.10">
    <property type="entry name" value="Lyase 2-enoyl-coa Hydratase, Chain A, domain 2"/>
    <property type="match status" value="1"/>
</dbReference>
<comment type="similarity">
    <text evidence="1 4">Belongs to the enoyl-CoA hydratase/isomerase family.</text>
</comment>
<dbReference type="NCBIfam" id="NF006566">
    <property type="entry name" value="PRK09076.1"/>
    <property type="match status" value="1"/>
</dbReference>
<evidence type="ECO:0000256" key="4">
    <source>
        <dbReference type="RuleBase" id="RU003707"/>
    </source>
</evidence>
<dbReference type="FunFam" id="3.90.226.10:FF:000009">
    <property type="entry name" value="Carnitinyl-CoA dehydratase"/>
    <property type="match status" value="1"/>
</dbReference>
<dbReference type="RefSeq" id="WP_052079706.1">
    <property type="nucleotide sequence ID" value="NZ_JMCG01000001.1"/>
</dbReference>
<protein>
    <submittedName>
        <fullName evidence="5">Enoyl-CoA hydratase</fullName>
        <ecNumber evidence="5">4.2.1.17</ecNumber>
    </submittedName>
</protein>
<dbReference type="GO" id="GO:0004300">
    <property type="term" value="F:enoyl-CoA hydratase activity"/>
    <property type="evidence" value="ECO:0007669"/>
    <property type="project" value="UniProtKB-EC"/>
</dbReference>
<dbReference type="STRING" id="29495.EA26_10255"/>
<keyword evidence="3 5" id="KW-0456">Lyase</keyword>
<evidence type="ECO:0000256" key="3">
    <source>
        <dbReference type="ARBA" id="ARBA00023239"/>
    </source>
</evidence>
<dbReference type="FunFam" id="1.10.12.10:FF:000001">
    <property type="entry name" value="Probable enoyl-CoA hydratase, mitochondrial"/>
    <property type="match status" value="1"/>
</dbReference>
<dbReference type="PROSITE" id="PS00166">
    <property type="entry name" value="ENOYL_COA_HYDRATASE"/>
    <property type="match status" value="1"/>
</dbReference>
<keyword evidence="2" id="KW-0413">Isomerase</keyword>
<keyword evidence="6" id="KW-1185">Reference proteome</keyword>
<dbReference type="Gene3D" id="3.90.226.10">
    <property type="entry name" value="2-enoyl-CoA Hydratase, Chain A, domain 1"/>
    <property type="match status" value="1"/>
</dbReference>
<evidence type="ECO:0000313" key="5">
    <source>
        <dbReference type="EMBL" id="KGK11665.1"/>
    </source>
</evidence>
<reference evidence="5 6" key="1">
    <citation type="submission" date="2014-04" db="EMBL/GenBank/DDBJ databases">
        <title>Genome sequencing of Vibrio navarrensis strains.</title>
        <authorList>
            <person name="Gladney L.M."/>
            <person name="Katz L.S."/>
            <person name="Marino-Ramirez L."/>
            <person name="Jordan I.K."/>
        </authorList>
    </citation>
    <scope>NUCLEOTIDE SEQUENCE [LARGE SCALE GENOMIC DNA]</scope>
    <source>
        <strain evidence="5 6">ATCC 51183</strain>
    </source>
</reference>
<evidence type="ECO:0000313" key="6">
    <source>
        <dbReference type="Proteomes" id="UP000029994"/>
    </source>
</evidence>
<name>A0A099LU75_9VIBR</name>
<dbReference type="InterPro" id="IPR001753">
    <property type="entry name" value="Enoyl-CoA_hydra/iso"/>
</dbReference>
<gene>
    <name evidence="5" type="ORF">EA26_10255</name>
</gene>
<dbReference type="PANTHER" id="PTHR11941:SF141">
    <property type="entry name" value="ENOYL-COA HYDRATASE_ISOMERASE-RELATED"/>
    <property type="match status" value="1"/>
</dbReference>
<accession>A0A099LU75</accession>
<comment type="caution">
    <text evidence="5">The sequence shown here is derived from an EMBL/GenBank/DDBJ whole genome shotgun (WGS) entry which is preliminary data.</text>
</comment>
<sequence length="274" mass="29312">MTSDQYSPQSAAPEAATEAAIGFHLHHHVAVVTMNNPPANTWTEQSLQQLKTLVQSLNLNNEVYALVLTGKGEKFFSAGADLKLFADGDKARALKMARLFGQAFETLSAFRGVSIAAINGYAMGGGLEAALACDIRIAEEQAVMALPEAKVGLLPCAGGTQNLTALVGEGWAKRVILCGEQLSAAKAQQIGLVEEVVAKGEALNRAIAMAESVANQSPSAVAACKKLIQQTRFAPLAQGLIKEREYFLDLFDTEDQTEGVQAFLQKRPPVWKNR</sequence>
<organism evidence="5 6">
    <name type="scientific">Vibrio navarrensis</name>
    <dbReference type="NCBI Taxonomy" id="29495"/>
    <lineage>
        <taxon>Bacteria</taxon>
        <taxon>Pseudomonadati</taxon>
        <taxon>Pseudomonadota</taxon>
        <taxon>Gammaproteobacteria</taxon>
        <taxon>Vibrionales</taxon>
        <taxon>Vibrionaceae</taxon>
        <taxon>Vibrio</taxon>
    </lineage>
</organism>
<proteinExistence type="inferred from homology"/>
<evidence type="ECO:0000256" key="1">
    <source>
        <dbReference type="ARBA" id="ARBA00005254"/>
    </source>
</evidence>
<dbReference type="InterPro" id="IPR029045">
    <property type="entry name" value="ClpP/crotonase-like_dom_sf"/>
</dbReference>
<dbReference type="AlphaFoldDB" id="A0A099LU75"/>
<dbReference type="GeneID" id="43683559"/>
<dbReference type="InterPro" id="IPR014748">
    <property type="entry name" value="Enoyl-CoA_hydra_C"/>
</dbReference>